<dbReference type="RefSeq" id="XP_040650502.1">
    <property type="nucleotide sequence ID" value="XM_040795964.1"/>
</dbReference>
<accession>A0A135LSR1</accession>
<evidence type="ECO:0000256" key="1">
    <source>
        <dbReference type="SAM" id="Coils"/>
    </source>
</evidence>
<gene>
    <name evidence="2" type="ORF">PGRI_082500</name>
</gene>
<name>A0A135LSR1_PENPA</name>
<dbReference type="EMBL" id="LHQR01000027">
    <property type="protein sequence ID" value="KXG51966.1"/>
    <property type="molecule type" value="Genomic_DNA"/>
</dbReference>
<dbReference type="STRING" id="5078.A0A135LSR1"/>
<dbReference type="OrthoDB" id="4336792at2759"/>
<keyword evidence="3" id="KW-1185">Reference proteome</keyword>
<evidence type="ECO:0000313" key="3">
    <source>
        <dbReference type="Proteomes" id="UP000070168"/>
    </source>
</evidence>
<proteinExistence type="predicted"/>
<feature type="coiled-coil region" evidence="1">
    <location>
        <begin position="38"/>
        <end position="101"/>
    </location>
</feature>
<organism evidence="2 3">
    <name type="scientific">Penicillium patulum</name>
    <name type="common">Penicillium griseofulvum</name>
    <dbReference type="NCBI Taxonomy" id="5078"/>
    <lineage>
        <taxon>Eukaryota</taxon>
        <taxon>Fungi</taxon>
        <taxon>Dikarya</taxon>
        <taxon>Ascomycota</taxon>
        <taxon>Pezizomycotina</taxon>
        <taxon>Eurotiomycetes</taxon>
        <taxon>Eurotiomycetidae</taxon>
        <taxon>Eurotiales</taxon>
        <taxon>Aspergillaceae</taxon>
        <taxon>Penicillium</taxon>
    </lineage>
</organism>
<dbReference type="GeneID" id="63711264"/>
<dbReference type="AlphaFoldDB" id="A0A135LSR1"/>
<reference evidence="2 3" key="1">
    <citation type="journal article" date="2016" name="BMC Genomics">
        <title>Genome sequencing and secondary metabolism of the postharvest pathogen Penicillium griseofulvum.</title>
        <authorList>
            <person name="Banani H."/>
            <person name="Marcet-Houben M."/>
            <person name="Ballester A.R."/>
            <person name="Abbruscato P."/>
            <person name="Gonzalez-Candelas L."/>
            <person name="Gabaldon T."/>
            <person name="Spadaro D."/>
        </authorList>
    </citation>
    <scope>NUCLEOTIDE SEQUENCE [LARGE SCALE GENOMIC DNA]</scope>
    <source>
        <strain evidence="2 3">PG3</strain>
    </source>
</reference>
<dbReference type="Proteomes" id="UP000070168">
    <property type="component" value="Unassembled WGS sequence"/>
</dbReference>
<keyword evidence="1" id="KW-0175">Coiled coil</keyword>
<comment type="caution">
    <text evidence="2">The sequence shown here is derived from an EMBL/GenBank/DDBJ whole genome shotgun (WGS) entry which is preliminary data.</text>
</comment>
<sequence length="131" mass="14837">MESYYLTSDHYTLIRNGSNPELISAKLVIDLVLTEYGIRELTQREEKLQHRARALEKAVAIESNQLPPGKATGIESTRAQLEEKNQQLKEVQLQYQRKEVVRIEDDVAAGIVDVANRGIYLKGTEVKTIAQ</sequence>
<evidence type="ECO:0000313" key="2">
    <source>
        <dbReference type="EMBL" id="KXG51966.1"/>
    </source>
</evidence>
<protein>
    <submittedName>
        <fullName evidence="2">Uncharacterized protein</fullName>
    </submittedName>
</protein>